<dbReference type="Pfam" id="PF06224">
    <property type="entry name" value="AlkZ-like"/>
    <property type="match status" value="1"/>
</dbReference>
<dbReference type="AlphaFoldDB" id="A0A975K1J8"/>
<name>A0A975K1J8_9MYCO</name>
<gene>
    <name evidence="1" type="ORF">F6B93_07900</name>
</gene>
<dbReference type="Proteomes" id="UP000682202">
    <property type="component" value="Chromosome"/>
</dbReference>
<dbReference type="EMBL" id="CP046600">
    <property type="protein sequence ID" value="QUR69660.1"/>
    <property type="molecule type" value="Genomic_DNA"/>
</dbReference>
<keyword evidence="2" id="KW-1185">Reference proteome</keyword>
<protein>
    <submittedName>
        <fullName evidence="1">Winged helix-turn-helix domain-containing protein</fullName>
    </submittedName>
</protein>
<evidence type="ECO:0000313" key="1">
    <source>
        <dbReference type="EMBL" id="QUR69660.1"/>
    </source>
</evidence>
<sequence>MGTLTAGQARRVAVAAQGFADSKPAGPITRAHLKRLMSRIQLLQLDSVSVAVRAHYAPVFSRLGPYDRGVLDRAAWSHGRARLLVEYWAHEAALVAVEDWPLLRWRMRNYPHGRWGTQIVKASPQLVDDVVAAVAELGPSTAGQIEAYLAAESRVTRGAWWNRSETKWVAEALFAAGVLTTATRVGFARHYDLVERVLPRDVLARDVDDDQAIRELTLRAASALGVGTEADIRDYFRLSAQQVKPVIAELVAAGEIERVNVDGWSAPAYLRAGRTMPRRDRGTALLCPFDPLIFYRPRVQRLFDFTYRIEIYTPAAKRQYGYYVWPLLLDGQLVARVDLKADRAADTLRVLAAFAEPEVSRPRVAAALAGELALMASWLGVGGVTASRRGDLSGDLRTALKRVS</sequence>
<evidence type="ECO:0000313" key="2">
    <source>
        <dbReference type="Proteomes" id="UP000682202"/>
    </source>
</evidence>
<proteinExistence type="predicted"/>
<organism evidence="1 2">
    <name type="scientific">Mycobacterium spongiae</name>
    <dbReference type="NCBI Taxonomy" id="886343"/>
    <lineage>
        <taxon>Bacteria</taxon>
        <taxon>Bacillati</taxon>
        <taxon>Actinomycetota</taxon>
        <taxon>Actinomycetes</taxon>
        <taxon>Mycobacteriales</taxon>
        <taxon>Mycobacteriaceae</taxon>
        <taxon>Mycobacterium</taxon>
    </lineage>
</organism>
<dbReference type="PANTHER" id="PTHR30528">
    <property type="entry name" value="CYTOPLASMIC PROTEIN"/>
    <property type="match status" value="1"/>
</dbReference>
<dbReference type="RefSeq" id="WP_211698601.1">
    <property type="nucleotide sequence ID" value="NZ_CP046600.1"/>
</dbReference>
<dbReference type="InterPro" id="IPR009351">
    <property type="entry name" value="AlkZ-like"/>
</dbReference>
<dbReference type="KEGG" id="mspg:F6B93_07900"/>
<dbReference type="PANTHER" id="PTHR30528:SF0">
    <property type="entry name" value="CYTOPLASMIC PROTEIN"/>
    <property type="match status" value="1"/>
</dbReference>
<reference evidence="1" key="1">
    <citation type="submission" date="2019-12" db="EMBL/GenBank/DDBJ databases">
        <title>Mycobacterium spongiae sp. nov.</title>
        <authorList>
            <person name="Stinear T."/>
        </authorList>
    </citation>
    <scope>NUCLEOTIDE SEQUENCE</scope>
    <source>
        <strain evidence="1">FSD4b-SM</strain>
    </source>
</reference>
<accession>A0A975K1J8</accession>